<protein>
    <submittedName>
        <fullName evidence="1">Uncharacterized protein</fullName>
    </submittedName>
</protein>
<dbReference type="AlphaFoldDB" id="A0A397JUK7"/>
<sequence>MNYNICNKLELVNEKSKLQWKGYLNLKKQDYVIFERSYLQEKQISSYTSYEKSETQINNNENLCYDTLPKYICKKSLPNPFLVNQQGKKCGFEIEKDNNNDDEEFNVNLTIVSEKSAK</sequence>
<dbReference type="EMBL" id="PQFF01000024">
    <property type="protein sequence ID" value="RHZ88100.1"/>
    <property type="molecule type" value="Genomic_DNA"/>
</dbReference>
<proteinExistence type="predicted"/>
<accession>A0A397JUK7</accession>
<organism evidence="1 2">
    <name type="scientific">Diversispora epigaea</name>
    <dbReference type="NCBI Taxonomy" id="1348612"/>
    <lineage>
        <taxon>Eukaryota</taxon>
        <taxon>Fungi</taxon>
        <taxon>Fungi incertae sedis</taxon>
        <taxon>Mucoromycota</taxon>
        <taxon>Glomeromycotina</taxon>
        <taxon>Glomeromycetes</taxon>
        <taxon>Diversisporales</taxon>
        <taxon>Diversisporaceae</taxon>
        <taxon>Diversispora</taxon>
    </lineage>
</organism>
<dbReference type="Proteomes" id="UP000266861">
    <property type="component" value="Unassembled WGS sequence"/>
</dbReference>
<reference evidence="1 2" key="1">
    <citation type="submission" date="2018-08" db="EMBL/GenBank/DDBJ databases">
        <title>Genome and evolution of the arbuscular mycorrhizal fungus Diversispora epigaea (formerly Glomus versiforme) and its bacterial endosymbionts.</title>
        <authorList>
            <person name="Sun X."/>
            <person name="Fei Z."/>
            <person name="Harrison M."/>
        </authorList>
    </citation>
    <scope>NUCLEOTIDE SEQUENCE [LARGE SCALE GENOMIC DNA]</scope>
    <source>
        <strain evidence="1 2">IT104</strain>
    </source>
</reference>
<comment type="caution">
    <text evidence="1">The sequence shown here is derived from an EMBL/GenBank/DDBJ whole genome shotgun (WGS) entry which is preliminary data.</text>
</comment>
<evidence type="ECO:0000313" key="2">
    <source>
        <dbReference type="Proteomes" id="UP000266861"/>
    </source>
</evidence>
<name>A0A397JUK7_9GLOM</name>
<evidence type="ECO:0000313" key="1">
    <source>
        <dbReference type="EMBL" id="RHZ88100.1"/>
    </source>
</evidence>
<gene>
    <name evidence="1" type="ORF">Glove_26g276</name>
</gene>
<keyword evidence="2" id="KW-1185">Reference proteome</keyword>
<dbReference type="OrthoDB" id="2443197at2759"/>